<evidence type="ECO:0000313" key="2">
    <source>
        <dbReference type="EMBL" id="RWQ98759.1"/>
    </source>
</evidence>
<dbReference type="GeneID" id="39595162"/>
<keyword evidence="1" id="KW-1133">Transmembrane helix</keyword>
<keyword evidence="1" id="KW-0812">Transmembrane</keyword>
<organism evidence="2 3">
    <name type="scientific">Byssochlamys spectabilis</name>
    <name type="common">Paecilomyces variotii</name>
    <dbReference type="NCBI Taxonomy" id="264951"/>
    <lineage>
        <taxon>Eukaryota</taxon>
        <taxon>Fungi</taxon>
        <taxon>Dikarya</taxon>
        <taxon>Ascomycota</taxon>
        <taxon>Pezizomycotina</taxon>
        <taxon>Eurotiomycetes</taxon>
        <taxon>Eurotiomycetidae</taxon>
        <taxon>Eurotiales</taxon>
        <taxon>Thermoascaceae</taxon>
        <taxon>Paecilomyces</taxon>
    </lineage>
</organism>
<protein>
    <submittedName>
        <fullName evidence="2">Uncharacterized protein</fullName>
    </submittedName>
</protein>
<dbReference type="VEuPathDB" id="FungiDB:C8Q69DRAFT_182747"/>
<accession>A0A443I3T5</accession>
<gene>
    <name evidence="2" type="ORF">C8Q69DRAFT_182747</name>
</gene>
<feature type="transmembrane region" description="Helical" evidence="1">
    <location>
        <begin position="45"/>
        <end position="62"/>
    </location>
</feature>
<evidence type="ECO:0000313" key="3">
    <source>
        <dbReference type="Proteomes" id="UP000283841"/>
    </source>
</evidence>
<name>A0A443I3T5_BYSSP</name>
<dbReference type="Proteomes" id="UP000283841">
    <property type="component" value="Unassembled WGS sequence"/>
</dbReference>
<comment type="caution">
    <text evidence="2">The sequence shown here is derived from an EMBL/GenBank/DDBJ whole genome shotgun (WGS) entry which is preliminary data.</text>
</comment>
<reference evidence="2 3" key="1">
    <citation type="journal article" date="2018" name="Front. Microbiol.">
        <title>Genomic and genetic insights into a cosmopolitan fungus, Paecilomyces variotii (Eurotiales).</title>
        <authorList>
            <person name="Urquhart A.S."/>
            <person name="Mondo S.J."/>
            <person name="Makela M.R."/>
            <person name="Hane J.K."/>
            <person name="Wiebenga A."/>
            <person name="He G."/>
            <person name="Mihaltcheva S."/>
            <person name="Pangilinan J."/>
            <person name="Lipzen A."/>
            <person name="Barry K."/>
            <person name="de Vries R.P."/>
            <person name="Grigoriev I.V."/>
            <person name="Idnurm A."/>
        </authorList>
    </citation>
    <scope>NUCLEOTIDE SEQUENCE [LARGE SCALE GENOMIC DNA]</scope>
    <source>
        <strain evidence="2 3">CBS 101075</strain>
    </source>
</reference>
<dbReference type="RefSeq" id="XP_028488404.1">
    <property type="nucleotide sequence ID" value="XM_028625885.1"/>
</dbReference>
<dbReference type="EMBL" id="RCNU01000002">
    <property type="protein sequence ID" value="RWQ98759.1"/>
    <property type="molecule type" value="Genomic_DNA"/>
</dbReference>
<dbReference type="AlphaFoldDB" id="A0A443I3T5"/>
<keyword evidence="1" id="KW-0472">Membrane</keyword>
<sequence>MPSNGRQKPRITWRYRLRRFVRNFETPLQLRASAQRLRSCHQHPWLALFCLFIPLPSWYFPLPDQVSFRTMMNNTALLQTRMEARNLKQMRSIPVWRWRDTPIRAVYRIYEIMAARHHIAMWQEVEYFFKQAGKSWALGQIPDPHDDDPVRYAIIACIIEELVEAVNWRLSIGMRRNGKGIYRESIDDPLPPFVPEKGPFWTEHVPAIDLMSIADLPAEMLDSSGRLVLEPDGESSIFAKRNIVTNTGYFYTV</sequence>
<proteinExistence type="predicted"/>
<evidence type="ECO:0000256" key="1">
    <source>
        <dbReference type="SAM" id="Phobius"/>
    </source>
</evidence>
<keyword evidence="3" id="KW-1185">Reference proteome</keyword>